<sequence>MLNQIHDESLTSISSDLWREEPGCIEWLNDKDPKSVVYVNFGSITVITAHQLIEVAWGLANSKKSFLWIIRPDMVAGDDAAVLPLEFLTKTKERGKLELTRTSSKSSCNCRVLNTLRMELDFRKYSCAEWEMEINNDVQRGEVEVFVRELMDGEKGQKMRNKALDWKNKGEAAAGPNGQSYQNLDQLIKDLLLPILSK</sequence>
<reference evidence="2" key="1">
    <citation type="journal article" date="2025" name="Foods">
        <title>Unveiling the Microbial Signatures of Arabica Coffee Cherries: Insights into Ripeness Specific Diversity, Functional Traits, and Implications for Quality and Safety.</title>
        <authorList>
            <consortium name="RefSeq"/>
            <person name="Tenea G.N."/>
            <person name="Cifuentes V."/>
            <person name="Reyes P."/>
            <person name="Cevallos-Vallejos M."/>
        </authorList>
    </citation>
    <scope>NUCLEOTIDE SEQUENCE [LARGE SCALE GENOMIC DNA]</scope>
</reference>
<dbReference type="SUPFAM" id="SSF53756">
    <property type="entry name" value="UDP-Glycosyltransferase/glycogen phosphorylase"/>
    <property type="match status" value="2"/>
</dbReference>
<dbReference type="GeneID" id="113706050"/>
<dbReference type="GO" id="GO:0080044">
    <property type="term" value="F:quercetin 7-O-glucosyltransferase activity"/>
    <property type="evidence" value="ECO:0007669"/>
    <property type="project" value="TreeGrafter"/>
</dbReference>
<dbReference type="Proteomes" id="UP001652660">
    <property type="component" value="Chromosome 8c"/>
</dbReference>
<evidence type="ECO:0000313" key="2">
    <source>
        <dbReference type="Proteomes" id="UP001652660"/>
    </source>
</evidence>
<dbReference type="PANTHER" id="PTHR11926">
    <property type="entry name" value="GLUCOSYL/GLUCURONOSYL TRANSFERASES"/>
    <property type="match status" value="1"/>
</dbReference>
<evidence type="ECO:0000313" key="3">
    <source>
        <dbReference type="RefSeq" id="XP_027083745.2"/>
    </source>
</evidence>
<dbReference type="GO" id="GO:0080043">
    <property type="term" value="F:quercetin 3-O-glucosyltransferase activity"/>
    <property type="evidence" value="ECO:0007669"/>
    <property type="project" value="TreeGrafter"/>
</dbReference>
<evidence type="ECO:0000256" key="1">
    <source>
        <dbReference type="ARBA" id="ARBA00009995"/>
    </source>
</evidence>
<protein>
    <submittedName>
        <fullName evidence="3">UDP-glycosyltransferase 85A8-like</fullName>
    </submittedName>
</protein>
<proteinExistence type="inferred from homology"/>
<gene>
    <name evidence="3" type="primary">LOC113706050</name>
</gene>
<reference evidence="3" key="2">
    <citation type="submission" date="2025-08" db="UniProtKB">
        <authorList>
            <consortium name="RefSeq"/>
        </authorList>
    </citation>
    <scope>IDENTIFICATION</scope>
    <source>
        <tissue evidence="3">Leaves</tissue>
    </source>
</reference>
<keyword evidence="2" id="KW-1185">Reference proteome</keyword>
<dbReference type="OrthoDB" id="5835829at2759"/>
<comment type="similarity">
    <text evidence="1">Belongs to the UDP-glycosyltransferase family.</text>
</comment>
<dbReference type="PANTHER" id="PTHR11926:SF774">
    <property type="entry name" value="UDP-GLYCOSYLTRANSFERASE 85A1-RELATED"/>
    <property type="match status" value="1"/>
</dbReference>
<organism evidence="2 3">
    <name type="scientific">Coffea arabica</name>
    <name type="common">Arabian coffee</name>
    <dbReference type="NCBI Taxonomy" id="13443"/>
    <lineage>
        <taxon>Eukaryota</taxon>
        <taxon>Viridiplantae</taxon>
        <taxon>Streptophyta</taxon>
        <taxon>Embryophyta</taxon>
        <taxon>Tracheophyta</taxon>
        <taxon>Spermatophyta</taxon>
        <taxon>Magnoliopsida</taxon>
        <taxon>eudicotyledons</taxon>
        <taxon>Gunneridae</taxon>
        <taxon>Pentapetalae</taxon>
        <taxon>asterids</taxon>
        <taxon>lamiids</taxon>
        <taxon>Gentianales</taxon>
        <taxon>Rubiaceae</taxon>
        <taxon>Ixoroideae</taxon>
        <taxon>Gardenieae complex</taxon>
        <taxon>Bertiereae - Coffeeae clade</taxon>
        <taxon>Coffeeae</taxon>
        <taxon>Coffea</taxon>
    </lineage>
</organism>
<accession>A0A6P6TZA2</accession>
<name>A0A6P6TZA2_COFAR</name>
<dbReference type="AlphaFoldDB" id="A0A6P6TZA2"/>
<dbReference type="Gene3D" id="3.40.50.2000">
    <property type="entry name" value="Glycogen Phosphorylase B"/>
    <property type="match status" value="3"/>
</dbReference>
<dbReference type="RefSeq" id="XP_027083745.2">
    <property type="nucleotide sequence ID" value="XM_027227944.2"/>
</dbReference>